<gene>
    <name evidence="14" type="ORF">GJ699_25000</name>
</gene>
<sequence length="444" mass="47352">MTKRRASLVFKLTASLIAFQVVVFVLLLGVAAFGIGRDAVGFVDERLSRQITDAITLDADGRLVLPATQAGTLASHPALWLVASDESGRQLRVGQVPALYQGLAAVLPSLGPSDIRANRDPATLTSRVILRDAPFGRLHVLMGGVTETGPWAIFGGMLRMFGLHQMLPTVLVTLCVIPWLTWRALAGVARAAKQAEAINIRQRDARLSEEGLPAEIYPLVRAVNEALTRMSEGYEARDRFLAGAAHELRAPIAILEARIGVLVSGPARTRLQADVARLSNLAEALLDLQRLGRKLTDMQPVDLDALAHQVTSDMAPLVLSAGYEIEFNGGQGPVHAAGDALSLGRALINLVQNAIAHGGGKGTISIDVSADGTLSVRDQGPGVAETERERIFEPFYRIRPSDQGTGLGLHLVREIVDLHHGTVVVTAVQGGGACFQIRLPVLAP</sequence>
<comment type="caution">
    <text evidence="14">The sequence shown here is derived from an EMBL/GenBank/DDBJ whole genome shotgun (WGS) entry which is preliminary data.</text>
</comment>
<evidence type="ECO:0000259" key="13">
    <source>
        <dbReference type="PROSITE" id="PS50885"/>
    </source>
</evidence>
<evidence type="ECO:0000313" key="14">
    <source>
        <dbReference type="EMBL" id="MRW93255.1"/>
    </source>
</evidence>
<dbReference type="AlphaFoldDB" id="A0A6I2L4L7"/>
<dbReference type="RefSeq" id="WP_154381464.1">
    <property type="nucleotide sequence ID" value="NZ_WKJK01000015.1"/>
</dbReference>
<evidence type="ECO:0000256" key="6">
    <source>
        <dbReference type="ARBA" id="ARBA00022692"/>
    </source>
</evidence>
<dbReference type="GO" id="GO:0000155">
    <property type="term" value="F:phosphorelay sensor kinase activity"/>
    <property type="evidence" value="ECO:0007669"/>
    <property type="project" value="InterPro"/>
</dbReference>
<dbReference type="Gene3D" id="3.30.565.10">
    <property type="entry name" value="Histidine kinase-like ATPase, C-terminal domain"/>
    <property type="match status" value="1"/>
</dbReference>
<evidence type="ECO:0000256" key="8">
    <source>
        <dbReference type="ARBA" id="ARBA00022989"/>
    </source>
</evidence>
<dbReference type="InterPro" id="IPR005467">
    <property type="entry name" value="His_kinase_dom"/>
</dbReference>
<protein>
    <recommendedName>
        <fullName evidence="3">histidine kinase</fullName>
        <ecNumber evidence="3">2.7.13.3</ecNumber>
    </recommendedName>
</protein>
<evidence type="ECO:0000256" key="4">
    <source>
        <dbReference type="ARBA" id="ARBA00022553"/>
    </source>
</evidence>
<dbReference type="PANTHER" id="PTHR45436">
    <property type="entry name" value="SENSOR HISTIDINE KINASE YKOH"/>
    <property type="match status" value="1"/>
</dbReference>
<evidence type="ECO:0000256" key="7">
    <source>
        <dbReference type="ARBA" id="ARBA00022777"/>
    </source>
</evidence>
<keyword evidence="8 11" id="KW-1133">Transmembrane helix</keyword>
<feature type="transmembrane region" description="Helical" evidence="11">
    <location>
        <begin position="12"/>
        <end position="35"/>
    </location>
</feature>
<keyword evidence="9" id="KW-0902">Two-component regulatory system</keyword>
<evidence type="ECO:0000259" key="12">
    <source>
        <dbReference type="PROSITE" id="PS50109"/>
    </source>
</evidence>
<name>A0A6I2L4L7_9BURK</name>
<dbReference type="CDD" id="cd00075">
    <property type="entry name" value="HATPase"/>
    <property type="match status" value="1"/>
</dbReference>
<keyword evidence="5" id="KW-0808">Transferase</keyword>
<proteinExistence type="predicted"/>
<dbReference type="CDD" id="cd00082">
    <property type="entry name" value="HisKA"/>
    <property type="match status" value="1"/>
</dbReference>
<evidence type="ECO:0000256" key="1">
    <source>
        <dbReference type="ARBA" id="ARBA00000085"/>
    </source>
</evidence>
<keyword evidence="7 14" id="KW-0418">Kinase</keyword>
<dbReference type="Proteomes" id="UP000433309">
    <property type="component" value="Unassembled WGS sequence"/>
</dbReference>
<keyword evidence="6 11" id="KW-0812">Transmembrane</keyword>
<dbReference type="PROSITE" id="PS50109">
    <property type="entry name" value="HIS_KIN"/>
    <property type="match status" value="1"/>
</dbReference>
<dbReference type="EMBL" id="WKJK01000015">
    <property type="protein sequence ID" value="MRW93255.1"/>
    <property type="molecule type" value="Genomic_DNA"/>
</dbReference>
<dbReference type="Pfam" id="PF02518">
    <property type="entry name" value="HATPase_c"/>
    <property type="match status" value="1"/>
</dbReference>
<dbReference type="InterPro" id="IPR036097">
    <property type="entry name" value="HisK_dim/P_sf"/>
</dbReference>
<dbReference type="SUPFAM" id="SSF55874">
    <property type="entry name" value="ATPase domain of HSP90 chaperone/DNA topoisomerase II/histidine kinase"/>
    <property type="match status" value="1"/>
</dbReference>
<keyword evidence="4" id="KW-0597">Phosphoprotein</keyword>
<dbReference type="PROSITE" id="PS50885">
    <property type="entry name" value="HAMP"/>
    <property type="match status" value="1"/>
</dbReference>
<accession>A0A6I2L4L7</accession>
<evidence type="ECO:0000256" key="9">
    <source>
        <dbReference type="ARBA" id="ARBA00023012"/>
    </source>
</evidence>
<dbReference type="InterPro" id="IPR004358">
    <property type="entry name" value="Sig_transdc_His_kin-like_C"/>
</dbReference>
<reference evidence="14 15" key="1">
    <citation type="submission" date="2019-11" db="EMBL/GenBank/DDBJ databases">
        <title>Novel species isolated from a subtropical stream in China.</title>
        <authorList>
            <person name="Lu H."/>
        </authorList>
    </citation>
    <scope>NUCLEOTIDE SEQUENCE [LARGE SCALE GENOMIC DNA]</scope>
    <source>
        <strain evidence="14 15">FT80W</strain>
    </source>
</reference>
<dbReference type="PRINTS" id="PR00344">
    <property type="entry name" value="BCTRLSENSOR"/>
</dbReference>
<dbReference type="EC" id="2.7.13.3" evidence="3"/>
<dbReference type="GO" id="GO:0005886">
    <property type="term" value="C:plasma membrane"/>
    <property type="evidence" value="ECO:0007669"/>
    <property type="project" value="TreeGrafter"/>
</dbReference>
<evidence type="ECO:0000256" key="5">
    <source>
        <dbReference type="ARBA" id="ARBA00022679"/>
    </source>
</evidence>
<dbReference type="PANTHER" id="PTHR45436:SF15">
    <property type="entry name" value="SENSOR HISTIDINE KINASE CUSS"/>
    <property type="match status" value="1"/>
</dbReference>
<evidence type="ECO:0000256" key="2">
    <source>
        <dbReference type="ARBA" id="ARBA00004141"/>
    </source>
</evidence>
<dbReference type="SMART" id="SM00387">
    <property type="entry name" value="HATPase_c"/>
    <property type="match status" value="1"/>
</dbReference>
<keyword evidence="10 11" id="KW-0472">Membrane</keyword>
<dbReference type="InterPro" id="IPR003661">
    <property type="entry name" value="HisK_dim/P_dom"/>
</dbReference>
<evidence type="ECO:0000256" key="10">
    <source>
        <dbReference type="ARBA" id="ARBA00023136"/>
    </source>
</evidence>
<dbReference type="InterPro" id="IPR050428">
    <property type="entry name" value="TCS_sensor_his_kinase"/>
</dbReference>
<dbReference type="InterPro" id="IPR003594">
    <property type="entry name" value="HATPase_dom"/>
</dbReference>
<feature type="domain" description="HAMP" evidence="13">
    <location>
        <begin position="182"/>
        <end position="235"/>
    </location>
</feature>
<evidence type="ECO:0000313" key="15">
    <source>
        <dbReference type="Proteomes" id="UP000433309"/>
    </source>
</evidence>
<comment type="catalytic activity">
    <reaction evidence="1">
        <text>ATP + protein L-histidine = ADP + protein N-phospho-L-histidine.</text>
        <dbReference type="EC" id="2.7.13.3"/>
    </reaction>
</comment>
<dbReference type="SUPFAM" id="SSF47384">
    <property type="entry name" value="Homodimeric domain of signal transducing histidine kinase"/>
    <property type="match status" value="1"/>
</dbReference>
<dbReference type="InterPro" id="IPR003660">
    <property type="entry name" value="HAMP_dom"/>
</dbReference>
<dbReference type="InterPro" id="IPR036890">
    <property type="entry name" value="HATPase_C_sf"/>
</dbReference>
<evidence type="ECO:0000256" key="3">
    <source>
        <dbReference type="ARBA" id="ARBA00012438"/>
    </source>
</evidence>
<organism evidence="14 15">
    <name type="scientific">Duganella guangzhouensis</name>
    <dbReference type="NCBI Taxonomy" id="2666084"/>
    <lineage>
        <taxon>Bacteria</taxon>
        <taxon>Pseudomonadati</taxon>
        <taxon>Pseudomonadota</taxon>
        <taxon>Betaproteobacteria</taxon>
        <taxon>Burkholderiales</taxon>
        <taxon>Oxalobacteraceae</taxon>
        <taxon>Telluria group</taxon>
        <taxon>Duganella</taxon>
    </lineage>
</organism>
<dbReference type="SMART" id="SM00388">
    <property type="entry name" value="HisKA"/>
    <property type="match status" value="1"/>
</dbReference>
<evidence type="ECO:0000256" key="11">
    <source>
        <dbReference type="SAM" id="Phobius"/>
    </source>
</evidence>
<feature type="domain" description="Histidine kinase" evidence="12">
    <location>
        <begin position="243"/>
        <end position="443"/>
    </location>
</feature>
<comment type="subcellular location">
    <subcellularLocation>
        <location evidence="2">Membrane</location>
        <topology evidence="2">Multi-pass membrane protein</topology>
    </subcellularLocation>
</comment>
<dbReference type="Gene3D" id="1.10.287.130">
    <property type="match status" value="1"/>
</dbReference>
<keyword evidence="15" id="KW-1185">Reference proteome</keyword>